<dbReference type="PANTHER" id="PTHR19848:SF8">
    <property type="entry name" value="F-BOX AND WD REPEAT DOMAIN CONTAINING 7"/>
    <property type="match status" value="1"/>
</dbReference>
<comment type="caution">
    <text evidence="4">The sequence shown here is derived from an EMBL/GenBank/DDBJ whole genome shotgun (WGS) entry which is preliminary data.</text>
</comment>
<dbReference type="InterPro" id="IPR019775">
    <property type="entry name" value="WD40_repeat_CS"/>
</dbReference>
<dbReference type="PROSITE" id="PS00678">
    <property type="entry name" value="WD_REPEATS_1"/>
    <property type="match status" value="2"/>
</dbReference>
<gene>
    <name evidence="4" type="ORF">MSAN_00100300</name>
</gene>
<evidence type="ECO:0000313" key="4">
    <source>
        <dbReference type="EMBL" id="KAF7376828.1"/>
    </source>
</evidence>
<evidence type="ECO:0000256" key="3">
    <source>
        <dbReference type="PROSITE-ProRule" id="PRU00221"/>
    </source>
</evidence>
<keyword evidence="5" id="KW-1185">Reference proteome</keyword>
<proteinExistence type="predicted"/>
<feature type="repeat" description="WD" evidence="3">
    <location>
        <begin position="26"/>
        <end position="67"/>
    </location>
</feature>
<dbReference type="Pfam" id="PF00400">
    <property type="entry name" value="WD40"/>
    <property type="match status" value="2"/>
</dbReference>
<evidence type="ECO:0000256" key="2">
    <source>
        <dbReference type="ARBA" id="ARBA00022737"/>
    </source>
</evidence>
<evidence type="ECO:0000313" key="5">
    <source>
        <dbReference type="Proteomes" id="UP000623467"/>
    </source>
</evidence>
<accession>A0A8H7DLK7</accession>
<dbReference type="InterPro" id="IPR036322">
    <property type="entry name" value="WD40_repeat_dom_sf"/>
</dbReference>
<reference evidence="4" key="1">
    <citation type="submission" date="2020-05" db="EMBL/GenBank/DDBJ databases">
        <title>Mycena genomes resolve the evolution of fungal bioluminescence.</title>
        <authorList>
            <person name="Tsai I.J."/>
        </authorList>
    </citation>
    <scope>NUCLEOTIDE SEQUENCE</scope>
    <source>
        <strain evidence="4">160909Yilan</strain>
    </source>
</reference>
<keyword evidence="2" id="KW-0677">Repeat</keyword>
<dbReference type="SUPFAM" id="SSF50978">
    <property type="entry name" value="WD40 repeat-like"/>
    <property type="match status" value="1"/>
</dbReference>
<dbReference type="AlphaFoldDB" id="A0A8H7DLK7"/>
<keyword evidence="1 3" id="KW-0853">WD repeat</keyword>
<sequence>MHIALGCEDGTISILDAKTYATLLRIEGHEEPVSAVAFSPDRTRLVSASDDQTVRIWDVHSGKCVSNALEGHDWPVCAVAFLPDGKSIATGLWNGTVRLWETESGKPIGAPWNARLPVISLAFSPDNTRLISAVVIKEHRRIFKAEEATELPPSSEARCHVLRFPSDGSAAISGLGRRASRHGM</sequence>
<protein>
    <submittedName>
        <fullName evidence="4">WD40 repeat-like protein</fullName>
    </submittedName>
</protein>
<name>A0A8H7DLK7_9AGAR</name>
<feature type="repeat" description="WD" evidence="3">
    <location>
        <begin position="69"/>
        <end position="110"/>
    </location>
</feature>
<dbReference type="InterPro" id="IPR015943">
    <property type="entry name" value="WD40/YVTN_repeat-like_dom_sf"/>
</dbReference>
<dbReference type="InterPro" id="IPR001680">
    <property type="entry name" value="WD40_rpt"/>
</dbReference>
<dbReference type="Gene3D" id="2.130.10.10">
    <property type="entry name" value="YVTN repeat-like/Quinoprotein amine dehydrogenase"/>
    <property type="match status" value="1"/>
</dbReference>
<dbReference type="Proteomes" id="UP000623467">
    <property type="component" value="Unassembled WGS sequence"/>
</dbReference>
<dbReference type="PROSITE" id="PS50082">
    <property type="entry name" value="WD_REPEATS_2"/>
    <property type="match status" value="2"/>
</dbReference>
<dbReference type="OrthoDB" id="674604at2759"/>
<evidence type="ECO:0000256" key="1">
    <source>
        <dbReference type="ARBA" id="ARBA00022574"/>
    </source>
</evidence>
<dbReference type="EMBL" id="JACAZH010000001">
    <property type="protein sequence ID" value="KAF7376828.1"/>
    <property type="molecule type" value="Genomic_DNA"/>
</dbReference>
<dbReference type="PROSITE" id="PS50294">
    <property type="entry name" value="WD_REPEATS_REGION"/>
    <property type="match status" value="2"/>
</dbReference>
<organism evidence="4 5">
    <name type="scientific">Mycena sanguinolenta</name>
    <dbReference type="NCBI Taxonomy" id="230812"/>
    <lineage>
        <taxon>Eukaryota</taxon>
        <taxon>Fungi</taxon>
        <taxon>Dikarya</taxon>
        <taxon>Basidiomycota</taxon>
        <taxon>Agaricomycotina</taxon>
        <taxon>Agaricomycetes</taxon>
        <taxon>Agaricomycetidae</taxon>
        <taxon>Agaricales</taxon>
        <taxon>Marasmiineae</taxon>
        <taxon>Mycenaceae</taxon>
        <taxon>Mycena</taxon>
    </lineage>
</organism>
<dbReference type="PANTHER" id="PTHR19848">
    <property type="entry name" value="WD40 REPEAT PROTEIN"/>
    <property type="match status" value="1"/>
</dbReference>
<dbReference type="SMART" id="SM00320">
    <property type="entry name" value="WD40"/>
    <property type="match status" value="2"/>
</dbReference>